<evidence type="ECO:0000313" key="2">
    <source>
        <dbReference type="Proteomes" id="UP000186777"/>
    </source>
</evidence>
<dbReference type="RefSeq" id="WP_021719750.1">
    <property type="nucleotide sequence ID" value="NZ_CATXFH010000029.1"/>
</dbReference>
<dbReference type="Proteomes" id="UP000186777">
    <property type="component" value="Unassembled WGS sequence"/>
</dbReference>
<organism evidence="1 2">
    <name type="scientific">Phascolarctobacterium succinatutens</name>
    <dbReference type="NCBI Taxonomy" id="626940"/>
    <lineage>
        <taxon>Bacteria</taxon>
        <taxon>Bacillati</taxon>
        <taxon>Bacillota</taxon>
        <taxon>Negativicutes</taxon>
        <taxon>Acidaminococcales</taxon>
        <taxon>Acidaminococcaceae</taxon>
        <taxon>Phascolarctobacterium</taxon>
    </lineage>
</organism>
<reference evidence="1 2" key="1">
    <citation type="journal article" date="2016" name="Nat. Biotechnol.">
        <title>Measurement of bacterial replication rates in microbial communities.</title>
        <authorList>
            <person name="Brown C.T."/>
            <person name="Olm M.R."/>
            <person name="Thomas B.C."/>
            <person name="Banfield J.F."/>
        </authorList>
    </citation>
    <scope>NUCLEOTIDE SEQUENCE [LARGE SCALE GENOMIC DNA]</scope>
    <source>
        <strain evidence="1">46_33</strain>
    </source>
</reference>
<protein>
    <recommendedName>
        <fullName evidence="3">DUF3791 domain-containing protein</fullName>
    </recommendedName>
</protein>
<evidence type="ECO:0008006" key="3">
    <source>
        <dbReference type="Google" id="ProtNLM"/>
    </source>
</evidence>
<dbReference type="AlphaFoldDB" id="A0A1Q6R7F7"/>
<dbReference type="Pfam" id="PF12668">
    <property type="entry name" value="DUF3791"/>
    <property type="match status" value="1"/>
</dbReference>
<accession>A0A1Q6R7F7</accession>
<sequence>MLNEVVFFETRIFRMFCEKLQVSPVDANKLFEKYGIWKYIEDTYDMLHLSSDEYALKNILEILRVNGVNYEA</sequence>
<name>A0A1Q6R7F7_9FIRM</name>
<dbReference type="EMBL" id="MNTG01000022">
    <property type="protein sequence ID" value="OLA38314.1"/>
    <property type="molecule type" value="Genomic_DNA"/>
</dbReference>
<comment type="caution">
    <text evidence="1">The sequence shown here is derived from an EMBL/GenBank/DDBJ whole genome shotgun (WGS) entry which is preliminary data.</text>
</comment>
<proteinExistence type="predicted"/>
<dbReference type="InterPro" id="IPR024269">
    <property type="entry name" value="DUF3791"/>
</dbReference>
<gene>
    <name evidence="1" type="ORF">BHW43_03535</name>
</gene>
<evidence type="ECO:0000313" key="1">
    <source>
        <dbReference type="EMBL" id="OLA38314.1"/>
    </source>
</evidence>